<proteinExistence type="predicted"/>
<keyword evidence="1" id="KW-0812">Transmembrane</keyword>
<dbReference type="Proteomes" id="UP000005233">
    <property type="component" value="Chromosome"/>
</dbReference>
<dbReference type="RefSeq" id="WP_014405313.1">
    <property type="nucleotide sequence ID" value="NC_017034.1"/>
</dbReference>
<dbReference type="GO" id="GO:0005886">
    <property type="term" value="C:plasma membrane"/>
    <property type="evidence" value="ECO:0007669"/>
    <property type="project" value="UniProtKB-SubCell"/>
</dbReference>
<keyword evidence="3" id="KW-1185">Reference proteome</keyword>
<dbReference type="GeneID" id="11970605"/>
<accession>H8I8J8</accession>
<evidence type="ECO:0000313" key="3">
    <source>
        <dbReference type="Proteomes" id="UP000005233"/>
    </source>
</evidence>
<keyword evidence="1" id="KW-0472">Membrane</keyword>
<dbReference type="KEGG" id="mez:Mtc_0710"/>
<dbReference type="AlphaFoldDB" id="H8I8J8"/>
<feature type="transmembrane region" description="Helical" evidence="1">
    <location>
        <begin position="255"/>
        <end position="278"/>
    </location>
</feature>
<feature type="transmembrane region" description="Helical" evidence="1">
    <location>
        <begin position="61"/>
        <end position="87"/>
    </location>
</feature>
<feature type="transmembrane region" description="Helical" evidence="1">
    <location>
        <begin position="21"/>
        <end position="41"/>
    </location>
</feature>
<protein>
    <submittedName>
        <fullName evidence="2">ABC-type transport system involved in multi-copper enzyme maturation, permease component</fullName>
    </submittedName>
</protein>
<evidence type="ECO:0000313" key="2">
    <source>
        <dbReference type="EMBL" id="AFC99474.1"/>
    </source>
</evidence>
<dbReference type="OrthoDB" id="86287at2157"/>
<organism evidence="2 3">
    <name type="scientific">Methanocella conradii (strain DSM 24694 / JCM 17849 / CGMCC 1.5162 / HZ254)</name>
    <dbReference type="NCBI Taxonomy" id="1041930"/>
    <lineage>
        <taxon>Archaea</taxon>
        <taxon>Methanobacteriati</taxon>
        <taxon>Methanobacteriota</taxon>
        <taxon>Stenosarchaea group</taxon>
        <taxon>Methanomicrobia</taxon>
        <taxon>Methanocellales</taxon>
        <taxon>Methanocellaceae</taxon>
        <taxon>Methanocella</taxon>
    </lineage>
</organism>
<dbReference type="Pfam" id="PF12679">
    <property type="entry name" value="ABC2_membrane_2"/>
    <property type="match status" value="1"/>
</dbReference>
<gene>
    <name evidence="2" type="ordered locus">Mtc_0710</name>
</gene>
<dbReference type="GO" id="GO:0140359">
    <property type="term" value="F:ABC-type transporter activity"/>
    <property type="evidence" value="ECO:0007669"/>
    <property type="project" value="InterPro"/>
</dbReference>
<dbReference type="STRING" id="1041930.Mtc_0710"/>
<keyword evidence="1" id="KW-1133">Transmembrane helix</keyword>
<dbReference type="eggNOG" id="arCOG02436">
    <property type="taxonomic scope" value="Archaea"/>
</dbReference>
<dbReference type="PANTHER" id="PTHR43471">
    <property type="entry name" value="ABC TRANSPORTER PERMEASE"/>
    <property type="match status" value="1"/>
</dbReference>
<dbReference type="EMBL" id="CP003243">
    <property type="protein sequence ID" value="AFC99474.1"/>
    <property type="molecule type" value="Genomic_DNA"/>
</dbReference>
<feature type="transmembrane region" description="Helical" evidence="1">
    <location>
        <begin position="186"/>
        <end position="205"/>
    </location>
</feature>
<feature type="transmembrane region" description="Helical" evidence="1">
    <location>
        <begin position="153"/>
        <end position="174"/>
    </location>
</feature>
<name>H8I8J8_METCZ</name>
<dbReference type="PANTHER" id="PTHR43471:SF14">
    <property type="entry name" value="ABC-2 TYPE TRANSPORT SYSTEM PERMEASE PROTEIN"/>
    <property type="match status" value="1"/>
</dbReference>
<feature type="transmembrane region" description="Helical" evidence="1">
    <location>
        <begin position="116"/>
        <end position="141"/>
    </location>
</feature>
<reference evidence="2 3" key="1">
    <citation type="journal article" date="2012" name="J. Bacteriol.">
        <title>Complete genome sequence of a thermophilic methanogen, Methanocella conradii HZ254, isolated from Chinese rice field soil.</title>
        <authorList>
            <person name="Lu Z."/>
            <person name="Lu Y."/>
        </authorList>
    </citation>
    <scope>NUCLEOTIDE SEQUENCE [LARGE SCALE GENOMIC DNA]</scope>
    <source>
        <strain evidence="3">DSM 24694 / JCM 17849 / CGMCC 1.5162 / HZ254</strain>
    </source>
</reference>
<dbReference type="HOGENOM" id="CLU_996080_0_0_2"/>
<sequence length="284" mass="31881">MYINNVLIIAKKEFSDLLSNWMMLLVLAVYLIIILVNVFNINNMLVADNAPIIHELFGDSYGAYFASCLFWDLTKFGSIVGVMIGCLSMANERHNNALNTLLVKPLFRDTIINGKLLGSIAFMAFIIGVTLVFDTSALFLFCGNYLAPFLSDYVSRLIIVFLFAIIYVMFFLALSMLISILVKSQAFAMILGLMALYISEMMNVYEFAWNLSSLFPGDRGYTTNLILSLSPDTMLWSLYLTIFKPSLDFFSALALAIPSIEELSLFIAVACISSYIVFTRRDVT</sequence>
<evidence type="ECO:0000256" key="1">
    <source>
        <dbReference type="SAM" id="Phobius"/>
    </source>
</evidence>